<proteinExistence type="predicted"/>
<comment type="caution">
    <text evidence="4">The sequence shown here is derived from an EMBL/GenBank/DDBJ whole genome shotgun (WGS) entry which is preliminary data.</text>
</comment>
<feature type="domain" description="YutG/PgpA" evidence="3">
    <location>
        <begin position="14"/>
        <end position="165"/>
    </location>
</feature>
<keyword evidence="1" id="KW-0997">Cell inner membrane</keyword>
<evidence type="ECO:0000259" key="3">
    <source>
        <dbReference type="Pfam" id="PF04608"/>
    </source>
</evidence>
<dbReference type="GO" id="GO:0009395">
    <property type="term" value="P:phospholipid catabolic process"/>
    <property type="evidence" value="ECO:0007669"/>
    <property type="project" value="UniProtKB-KW"/>
</dbReference>
<gene>
    <name evidence="4" type="ORF">ISQ63_03100</name>
</gene>
<dbReference type="InterPro" id="IPR036681">
    <property type="entry name" value="PgpA-like_sf"/>
</dbReference>
<dbReference type="InterPro" id="IPR007686">
    <property type="entry name" value="YutG/PgpA"/>
</dbReference>
<keyword evidence="1" id="KW-1208">Phospholipid metabolism</keyword>
<dbReference type="Proteomes" id="UP000744438">
    <property type="component" value="Unassembled WGS sequence"/>
</dbReference>
<dbReference type="GO" id="GO:0046872">
    <property type="term" value="F:metal ion binding"/>
    <property type="evidence" value="ECO:0007669"/>
    <property type="project" value="UniProtKB-KW"/>
</dbReference>
<dbReference type="PANTHER" id="PTHR36305">
    <property type="entry name" value="PHOSPHATIDYLGLYCEROPHOSPHATASE A"/>
    <property type="match status" value="1"/>
</dbReference>
<dbReference type="PANTHER" id="PTHR36305:SF1">
    <property type="entry name" value="PHOSPHATIDYLGLYCEROPHOSPHATASE A"/>
    <property type="match status" value="1"/>
</dbReference>
<dbReference type="GO" id="GO:0008962">
    <property type="term" value="F:phosphatidylglycerophosphatase activity"/>
    <property type="evidence" value="ECO:0007669"/>
    <property type="project" value="UniProtKB-EC"/>
</dbReference>
<evidence type="ECO:0000256" key="2">
    <source>
        <dbReference type="SAM" id="Phobius"/>
    </source>
</evidence>
<dbReference type="EMBL" id="JADHQC010000016">
    <property type="protein sequence ID" value="MBL6811856.1"/>
    <property type="molecule type" value="Genomic_DNA"/>
</dbReference>
<comment type="function">
    <text evidence="1">Lipid phosphatase which dephosphorylates phosphatidylglycerophosphate (PGP) to phosphatidylglycerol (PG).</text>
</comment>
<comment type="pathway">
    <text evidence="1">Phospholipid metabolism; phosphatidylglycerol biosynthesis; phosphatidylglycerol from CDP-diacylglycerol: step 2/2.</text>
</comment>
<dbReference type="Pfam" id="PF04608">
    <property type="entry name" value="PgpA"/>
    <property type="match status" value="1"/>
</dbReference>
<feature type="transmembrane region" description="Helical" evidence="2">
    <location>
        <begin position="151"/>
        <end position="171"/>
    </location>
</feature>
<comment type="cofactor">
    <cofactor evidence="1">
        <name>Mg(2+)</name>
        <dbReference type="ChEBI" id="CHEBI:18420"/>
    </cofactor>
</comment>
<feature type="transmembrane region" description="Helical" evidence="2">
    <location>
        <begin position="12"/>
        <end position="44"/>
    </location>
</feature>
<feature type="transmembrane region" description="Helical" evidence="2">
    <location>
        <begin position="50"/>
        <end position="70"/>
    </location>
</feature>
<dbReference type="AlphaFoldDB" id="A0A937I7K5"/>
<dbReference type="PIRSF" id="PIRSF006162">
    <property type="entry name" value="PgpA"/>
    <property type="match status" value="1"/>
</dbReference>
<accession>A0A937I7K5</accession>
<dbReference type="SUPFAM" id="SSF101307">
    <property type="entry name" value="YutG-like"/>
    <property type="match status" value="1"/>
</dbReference>
<evidence type="ECO:0000256" key="1">
    <source>
        <dbReference type="PIRNR" id="PIRNR006162"/>
    </source>
</evidence>
<keyword evidence="2" id="KW-1133">Transmembrane helix</keyword>
<dbReference type="GO" id="GO:0005886">
    <property type="term" value="C:plasma membrane"/>
    <property type="evidence" value="ECO:0007669"/>
    <property type="project" value="UniProtKB-SubCell"/>
</dbReference>
<protein>
    <recommendedName>
        <fullName evidence="1">Phosphatidylglycerophosphatase A</fullName>
        <ecNumber evidence="1">3.1.3.27</ecNumber>
    </recommendedName>
    <alternativeName>
        <fullName evidence="1">Phosphatidylglycerolphosphate phosphatase A</fullName>
    </alternativeName>
</protein>
<sequence>MSKFPNLNKISHLIVTFFGVGLLPIAPGTWGSIAAFILFCLFVYAQLSYFLFFLLFLGLTIVAIIACNLATRGLSEKDHKTIVIDEVAGAWLSFLFLPLLGVYDFALDQWEKESFIAALILIVFFRFFDILKPHPISFVDQKFKSGFGVVLDDLIAGVFAGLTLLGGNFLIQFF</sequence>
<dbReference type="CDD" id="cd06971">
    <property type="entry name" value="PgpA"/>
    <property type="match status" value="1"/>
</dbReference>
<keyword evidence="1 2" id="KW-0812">Transmembrane</keyword>
<keyword evidence="1" id="KW-0443">Lipid metabolism</keyword>
<dbReference type="EC" id="3.1.3.27" evidence="1"/>
<comment type="subcellular location">
    <subcellularLocation>
        <location evidence="1">Cell inner membrane</location>
        <topology evidence="1">Multi-pass membrane protein</topology>
    </subcellularLocation>
</comment>
<keyword evidence="1" id="KW-0378">Hydrolase</keyword>
<keyword evidence="1" id="KW-0479">Metal-binding</keyword>
<evidence type="ECO:0000313" key="4">
    <source>
        <dbReference type="EMBL" id="MBL6811856.1"/>
    </source>
</evidence>
<keyword evidence="1 2" id="KW-0472">Membrane</keyword>
<keyword evidence="1" id="KW-0595">Phospholipid degradation</keyword>
<feature type="transmembrane region" description="Helical" evidence="2">
    <location>
        <begin position="115"/>
        <end position="131"/>
    </location>
</feature>
<keyword evidence="1" id="KW-1003">Cell membrane</keyword>
<keyword evidence="1" id="KW-0460">Magnesium</keyword>
<keyword evidence="1" id="KW-0442">Lipid degradation</keyword>
<organism evidence="4 5">
    <name type="scientific">SAR86 cluster bacterium</name>
    <dbReference type="NCBI Taxonomy" id="2030880"/>
    <lineage>
        <taxon>Bacteria</taxon>
        <taxon>Pseudomonadati</taxon>
        <taxon>Pseudomonadota</taxon>
        <taxon>Gammaproteobacteria</taxon>
        <taxon>SAR86 cluster</taxon>
    </lineage>
</organism>
<comment type="catalytic activity">
    <reaction evidence="1">
        <text>a 1,2-diacyl-sn-glycero-3-phospho-(1'-sn-glycero-3'-phosphate) + H2O = a 1,2-diacyl-sn-glycero-3-phospho-(1'-sn-glycerol) + phosphate</text>
        <dbReference type="Rhea" id="RHEA:33751"/>
        <dbReference type="ChEBI" id="CHEBI:15377"/>
        <dbReference type="ChEBI" id="CHEBI:43474"/>
        <dbReference type="ChEBI" id="CHEBI:60110"/>
        <dbReference type="ChEBI" id="CHEBI:64716"/>
        <dbReference type="EC" id="3.1.3.27"/>
    </reaction>
</comment>
<feature type="transmembrane region" description="Helical" evidence="2">
    <location>
        <begin position="82"/>
        <end position="103"/>
    </location>
</feature>
<name>A0A937I7K5_9GAMM</name>
<dbReference type="InterPro" id="IPR026037">
    <property type="entry name" value="PgpA"/>
</dbReference>
<reference evidence="4" key="1">
    <citation type="submission" date="2020-10" db="EMBL/GenBank/DDBJ databases">
        <title>Microbiome of the Black Sea water column analyzed by genome centric metagenomics.</title>
        <authorList>
            <person name="Cabello-Yeves P.J."/>
            <person name="Callieri C."/>
            <person name="Picazo A."/>
            <person name="Mehrshad M."/>
            <person name="Haro-Moreno J.M."/>
            <person name="Roda-Garcia J."/>
            <person name="Dzembekova N."/>
            <person name="Slabakova V."/>
            <person name="Slabakova N."/>
            <person name="Moncheva S."/>
            <person name="Rodriguez-Valera F."/>
        </authorList>
    </citation>
    <scope>NUCLEOTIDE SEQUENCE</scope>
    <source>
        <strain evidence="4">BS307-5m-G49</strain>
    </source>
</reference>
<evidence type="ECO:0000313" key="5">
    <source>
        <dbReference type="Proteomes" id="UP000744438"/>
    </source>
</evidence>